<comment type="caution">
    <text evidence="6">The sequence shown here is derived from an EMBL/GenBank/DDBJ whole genome shotgun (WGS) entry which is preliminary data.</text>
</comment>
<dbReference type="Pfam" id="PF00255">
    <property type="entry name" value="GSHPx"/>
    <property type="match status" value="1"/>
</dbReference>
<dbReference type="PROSITE" id="PS51355">
    <property type="entry name" value="GLUTATHIONE_PEROXID_3"/>
    <property type="match status" value="1"/>
</dbReference>
<dbReference type="PIRSF" id="PIRSF000303">
    <property type="entry name" value="Glutathion_perox"/>
    <property type="match status" value="1"/>
</dbReference>
<dbReference type="PRINTS" id="PR01011">
    <property type="entry name" value="GLUTPROXDASE"/>
</dbReference>
<gene>
    <name evidence="6" type="ORF">H131_13143</name>
</gene>
<dbReference type="GO" id="GO:0034599">
    <property type="term" value="P:cellular response to oxidative stress"/>
    <property type="evidence" value="ECO:0007669"/>
    <property type="project" value="TreeGrafter"/>
</dbReference>
<dbReference type="HOGENOM" id="CLU_029507_1_1_9"/>
<dbReference type="Proteomes" id="UP000013911">
    <property type="component" value="Unassembled WGS sequence"/>
</dbReference>
<dbReference type="EMBL" id="AQPX01000020">
    <property type="protein sequence ID" value="EON71891.1"/>
    <property type="molecule type" value="Genomic_DNA"/>
</dbReference>
<dbReference type="InterPro" id="IPR036249">
    <property type="entry name" value="Thioredoxin-like_sf"/>
</dbReference>
<dbReference type="AlphaFoldDB" id="R7ZD04"/>
<evidence type="ECO:0000313" key="7">
    <source>
        <dbReference type="Proteomes" id="UP000013911"/>
    </source>
</evidence>
<organism evidence="6 7">
    <name type="scientific">Lysinibacillus sphaericus OT4b.31</name>
    <dbReference type="NCBI Taxonomy" id="1285586"/>
    <lineage>
        <taxon>Bacteria</taxon>
        <taxon>Bacillati</taxon>
        <taxon>Bacillota</taxon>
        <taxon>Bacilli</taxon>
        <taxon>Bacillales</taxon>
        <taxon>Bacillaceae</taxon>
        <taxon>Lysinibacillus</taxon>
    </lineage>
</organism>
<keyword evidence="2 5" id="KW-0575">Peroxidase</keyword>
<dbReference type="PATRIC" id="fig|1285586.5.peg.2684"/>
<dbReference type="InterPro" id="IPR029759">
    <property type="entry name" value="GPX_AS"/>
</dbReference>
<evidence type="ECO:0000256" key="4">
    <source>
        <dbReference type="PIRSR" id="PIRSR000303-1"/>
    </source>
</evidence>
<protein>
    <recommendedName>
        <fullName evidence="5">Glutathione peroxidase</fullName>
    </recommendedName>
</protein>
<accession>R7ZD04</accession>
<reference evidence="6 7" key="1">
    <citation type="submission" date="2013-04" db="EMBL/GenBank/DDBJ databases">
        <title>Draft genome of the heavy metal tolerant bacterium Lysinibacillus sphaericus strain OT4b.31.</title>
        <authorList>
            <person name="Pena-Montenegro T.D."/>
            <person name="Dussan J."/>
        </authorList>
    </citation>
    <scope>NUCLEOTIDE SEQUENCE [LARGE SCALE GENOMIC DNA]</scope>
    <source>
        <strain evidence="6 7">OT4b.31</strain>
    </source>
</reference>
<dbReference type="SUPFAM" id="SSF52833">
    <property type="entry name" value="Thioredoxin-like"/>
    <property type="match status" value="1"/>
</dbReference>
<evidence type="ECO:0000313" key="6">
    <source>
        <dbReference type="EMBL" id="EON71891.1"/>
    </source>
</evidence>
<evidence type="ECO:0000256" key="3">
    <source>
        <dbReference type="ARBA" id="ARBA00023002"/>
    </source>
</evidence>
<dbReference type="Gene3D" id="3.40.30.10">
    <property type="entry name" value="Glutaredoxin"/>
    <property type="match status" value="1"/>
</dbReference>
<name>R7ZD04_LYSSH</name>
<sequence>MSIYDINVKLEDGLEYSLEQYRGKALLIVNTATKCGFTPQFEELEELYKKYQAQGFEVLGFPSDQFKQEVDSATEAAEACRLTYGVTFPMHEIIKVNGKDAHPLFEHLTTHSKGFLGRSVKWNFTKFLVNRNGEVVSRFASTDKPKSFEDNIKKILD</sequence>
<evidence type="ECO:0000256" key="5">
    <source>
        <dbReference type="RuleBase" id="RU000499"/>
    </source>
</evidence>
<dbReference type="CDD" id="cd00340">
    <property type="entry name" value="GSH_Peroxidase"/>
    <property type="match status" value="1"/>
</dbReference>
<dbReference type="GO" id="GO:0004601">
    <property type="term" value="F:peroxidase activity"/>
    <property type="evidence" value="ECO:0007669"/>
    <property type="project" value="UniProtKB-KW"/>
</dbReference>
<keyword evidence="3 5" id="KW-0560">Oxidoreductase</keyword>
<feature type="active site" evidence="4">
    <location>
        <position position="35"/>
    </location>
</feature>
<evidence type="ECO:0000256" key="2">
    <source>
        <dbReference type="ARBA" id="ARBA00022559"/>
    </source>
</evidence>
<dbReference type="InterPro" id="IPR000889">
    <property type="entry name" value="Glutathione_peroxidase"/>
</dbReference>
<dbReference type="PANTHER" id="PTHR11592">
    <property type="entry name" value="GLUTATHIONE PEROXIDASE"/>
    <property type="match status" value="1"/>
</dbReference>
<dbReference type="OrthoDB" id="9789406at2"/>
<dbReference type="RefSeq" id="WP_010859565.1">
    <property type="nucleotide sequence ID" value="NZ_KB933398.1"/>
</dbReference>
<comment type="similarity">
    <text evidence="1 5">Belongs to the glutathione peroxidase family.</text>
</comment>
<evidence type="ECO:0000256" key="1">
    <source>
        <dbReference type="ARBA" id="ARBA00006926"/>
    </source>
</evidence>
<dbReference type="PROSITE" id="PS00460">
    <property type="entry name" value="GLUTATHIONE_PEROXID_1"/>
    <property type="match status" value="1"/>
</dbReference>
<proteinExistence type="inferred from homology"/>
<dbReference type="FunFam" id="3.40.30.10:FF:000010">
    <property type="entry name" value="Glutathione peroxidase"/>
    <property type="match status" value="1"/>
</dbReference>
<dbReference type="PANTHER" id="PTHR11592:SF78">
    <property type="entry name" value="GLUTATHIONE PEROXIDASE"/>
    <property type="match status" value="1"/>
</dbReference>
<dbReference type="eggNOG" id="COG0386">
    <property type="taxonomic scope" value="Bacteria"/>
</dbReference>